<dbReference type="Proteomes" id="UP000351155">
    <property type="component" value="Unassembled WGS sequence"/>
</dbReference>
<evidence type="ECO:0000313" key="2">
    <source>
        <dbReference type="Proteomes" id="UP000351155"/>
    </source>
</evidence>
<reference evidence="1 2" key="1">
    <citation type="submission" date="2019-03" db="EMBL/GenBank/DDBJ databases">
        <authorList>
            <consortium name="Pathogen Informatics"/>
        </authorList>
    </citation>
    <scope>NUCLEOTIDE SEQUENCE [LARGE SCALE GENOMIC DNA]</scope>
    <source>
        <strain evidence="1 2">NCTC12126</strain>
    </source>
</reference>
<protein>
    <submittedName>
        <fullName evidence="1">Conjugal transfer mating pair stabilization protein TraN</fullName>
    </submittedName>
</protein>
<accession>A0A484WSM4</accession>
<sequence length="149" mass="16723">MTFLQAKRLVKESPLTIRFNNKKKNPDIIPSIWKTGKVNHMYRFVITIVYRTGTKVWVPQTTWTESCGFDKKTALSSAGSTCTEPGGTRTVTVDGKEYSQTNSCWAYSDSYVTGTSSRGNCGSLMDNPACTLSFPFLYNNRIRCLYSSI</sequence>
<organism evidence="1 2">
    <name type="scientific">Enterobacter cancerogenus</name>
    <dbReference type="NCBI Taxonomy" id="69218"/>
    <lineage>
        <taxon>Bacteria</taxon>
        <taxon>Pseudomonadati</taxon>
        <taxon>Pseudomonadota</taxon>
        <taxon>Gammaproteobacteria</taxon>
        <taxon>Enterobacterales</taxon>
        <taxon>Enterobacteriaceae</taxon>
        <taxon>Enterobacter</taxon>
        <taxon>Enterobacter cloacae complex</taxon>
    </lineage>
</organism>
<dbReference type="AlphaFoldDB" id="A0A484WSM4"/>
<proteinExistence type="predicted"/>
<gene>
    <name evidence="1" type="ORF">NCTC12126_01013</name>
</gene>
<dbReference type="EMBL" id="CAADIW010000005">
    <property type="protein sequence ID" value="VFS14940.1"/>
    <property type="molecule type" value="Genomic_DNA"/>
</dbReference>
<dbReference type="InterPro" id="IPR014121">
    <property type="entry name" value="TraN_Ftype"/>
</dbReference>
<dbReference type="Pfam" id="PF06986">
    <property type="entry name" value="F_T4SS_TraN"/>
    <property type="match status" value="1"/>
</dbReference>
<name>A0A484WSM4_9ENTR</name>
<evidence type="ECO:0000313" key="1">
    <source>
        <dbReference type="EMBL" id="VFS14940.1"/>
    </source>
</evidence>